<dbReference type="Gene3D" id="3.30.160.60">
    <property type="entry name" value="Classic Zinc Finger"/>
    <property type="match status" value="3"/>
</dbReference>
<dbReference type="GO" id="GO:0010468">
    <property type="term" value="P:regulation of gene expression"/>
    <property type="evidence" value="ECO:0007669"/>
    <property type="project" value="TreeGrafter"/>
</dbReference>
<evidence type="ECO:0000256" key="5">
    <source>
        <dbReference type="ARBA" id="ARBA00023015"/>
    </source>
</evidence>
<dbReference type="InterPro" id="IPR046341">
    <property type="entry name" value="SET_dom_sf"/>
</dbReference>
<dbReference type="PROSITE" id="PS50157">
    <property type="entry name" value="ZINC_FINGER_C2H2_2"/>
    <property type="match status" value="4"/>
</dbReference>
<dbReference type="InterPro" id="IPR050331">
    <property type="entry name" value="Zinc_finger"/>
</dbReference>
<dbReference type="AlphaFoldDB" id="A0A7D9IZ74"/>
<keyword evidence="8" id="KW-1185">Reference proteome</keyword>
<keyword evidence="1" id="KW-0479">Metal-binding</keyword>
<dbReference type="GO" id="GO:0005634">
    <property type="term" value="C:nucleus"/>
    <property type="evidence" value="ECO:0007669"/>
    <property type="project" value="TreeGrafter"/>
</dbReference>
<keyword evidence="5" id="KW-0805">Transcription regulation</keyword>
<keyword evidence="6" id="KW-0804">Transcription</keyword>
<dbReference type="Pfam" id="PF13894">
    <property type="entry name" value="zf-C2H2_4"/>
    <property type="match status" value="1"/>
</dbReference>
<dbReference type="PANTHER" id="PTHR16515:SF22">
    <property type="entry name" value="HISTONE-LYSINE N-METHYLTRANSFERASE PRDM6-RELATED"/>
    <property type="match status" value="1"/>
</dbReference>
<sequence length="428" mass="49450">MFYFREEKEILLRGPQTLQQYKLRMSTTISGHRSDLELTATTYDSHLNFWISICTDGFQKADPETKNVKYPPGMFPCTSSIPGSNFGVYCSRFIPVGTWIGPFEGEVIRPEELTADRDNGHMWEIYKDGKLSHYVDGNDTKFSNWMSMIQCARHKEEQNMTVFQYNGNLYYRAFRDILPYTELLVWYDDRYSDSMDIERISMAGSEAFSSRISAKNIPATKTDMKTVDARNNTTIYNNCDRHARGLRGSSQMEAMLKFPTRINKRLKNNNNFHHLNTIHSYESSYRRAGIENLEQNGEVQANEYFALSSLNETNQWRCGQCEQTFTQRVALQMHVCDKSPEKPFQCGQCPASFSNPDELRSHVVDHVSDKPFKCGYCGRTFSGSTTLSNHIRTHTGERPFKCRKCGKSFSQSTQLSRHEKSRENCVEK</sequence>
<organism evidence="7 8">
    <name type="scientific">Paramuricea clavata</name>
    <name type="common">Red gorgonian</name>
    <name type="synonym">Violescent sea-whip</name>
    <dbReference type="NCBI Taxonomy" id="317549"/>
    <lineage>
        <taxon>Eukaryota</taxon>
        <taxon>Metazoa</taxon>
        <taxon>Cnidaria</taxon>
        <taxon>Anthozoa</taxon>
        <taxon>Octocorallia</taxon>
        <taxon>Malacalcyonacea</taxon>
        <taxon>Plexauridae</taxon>
        <taxon>Paramuricea</taxon>
    </lineage>
</organism>
<evidence type="ECO:0000256" key="1">
    <source>
        <dbReference type="ARBA" id="ARBA00022723"/>
    </source>
</evidence>
<dbReference type="PANTHER" id="PTHR16515">
    <property type="entry name" value="PR DOMAIN ZINC FINGER PROTEIN"/>
    <property type="match status" value="1"/>
</dbReference>
<dbReference type="InterPro" id="IPR001214">
    <property type="entry name" value="SET_dom"/>
</dbReference>
<reference evidence="7" key="1">
    <citation type="submission" date="2020-04" db="EMBL/GenBank/DDBJ databases">
        <authorList>
            <person name="Alioto T."/>
            <person name="Alioto T."/>
            <person name="Gomez Garrido J."/>
        </authorList>
    </citation>
    <scope>NUCLEOTIDE SEQUENCE</scope>
    <source>
        <strain evidence="7">A484AB</strain>
    </source>
</reference>
<dbReference type="Pfam" id="PF00096">
    <property type="entry name" value="zf-C2H2"/>
    <property type="match status" value="2"/>
</dbReference>
<evidence type="ECO:0000256" key="6">
    <source>
        <dbReference type="ARBA" id="ARBA00023163"/>
    </source>
</evidence>
<dbReference type="PROSITE" id="PS50280">
    <property type="entry name" value="SET"/>
    <property type="match status" value="1"/>
</dbReference>
<keyword evidence="3" id="KW-0863">Zinc-finger</keyword>
<dbReference type="GO" id="GO:0008270">
    <property type="term" value="F:zinc ion binding"/>
    <property type="evidence" value="ECO:0007669"/>
    <property type="project" value="UniProtKB-KW"/>
</dbReference>
<protein>
    <submittedName>
        <fullName evidence="7">Histone-lysine N-methyltransferase PRDM6</fullName>
    </submittedName>
</protein>
<dbReference type="SUPFAM" id="SSF57667">
    <property type="entry name" value="beta-beta-alpha zinc fingers"/>
    <property type="match status" value="2"/>
</dbReference>
<evidence type="ECO:0000313" key="7">
    <source>
        <dbReference type="EMBL" id="CAB4018362.1"/>
    </source>
</evidence>
<dbReference type="FunFam" id="3.30.160.60:FF:002343">
    <property type="entry name" value="Zinc finger protein 33A"/>
    <property type="match status" value="1"/>
</dbReference>
<accession>A0A7D9IZ74</accession>
<gene>
    <name evidence="7" type="ORF">PACLA_8A042207</name>
</gene>
<keyword evidence="4" id="KW-0862">Zinc</keyword>
<dbReference type="Gene3D" id="2.170.270.10">
    <property type="entry name" value="SET domain"/>
    <property type="match status" value="1"/>
</dbReference>
<evidence type="ECO:0000313" key="8">
    <source>
        <dbReference type="Proteomes" id="UP001152795"/>
    </source>
</evidence>
<evidence type="ECO:0000256" key="4">
    <source>
        <dbReference type="ARBA" id="ARBA00022833"/>
    </source>
</evidence>
<evidence type="ECO:0000256" key="3">
    <source>
        <dbReference type="ARBA" id="ARBA00022771"/>
    </source>
</evidence>
<dbReference type="OrthoDB" id="7734462at2759"/>
<dbReference type="InterPro" id="IPR036236">
    <property type="entry name" value="Znf_C2H2_sf"/>
</dbReference>
<name>A0A7D9IZ74_PARCT</name>
<dbReference type="FunFam" id="3.30.160.60:FF:000624">
    <property type="entry name" value="zinc finger protein 697"/>
    <property type="match status" value="1"/>
</dbReference>
<proteinExistence type="predicted"/>
<comment type="caution">
    <text evidence="7">The sequence shown here is derived from an EMBL/GenBank/DDBJ whole genome shotgun (WGS) entry which is preliminary data.</text>
</comment>
<dbReference type="SUPFAM" id="SSF82199">
    <property type="entry name" value="SET domain"/>
    <property type="match status" value="1"/>
</dbReference>
<keyword evidence="2" id="KW-0677">Repeat</keyword>
<dbReference type="PROSITE" id="PS00028">
    <property type="entry name" value="ZINC_FINGER_C2H2_1"/>
    <property type="match status" value="2"/>
</dbReference>
<dbReference type="InterPro" id="IPR013087">
    <property type="entry name" value="Znf_C2H2_type"/>
</dbReference>
<dbReference type="Proteomes" id="UP001152795">
    <property type="component" value="Unassembled WGS sequence"/>
</dbReference>
<dbReference type="SMART" id="SM00355">
    <property type="entry name" value="ZnF_C2H2"/>
    <property type="match status" value="4"/>
</dbReference>
<dbReference type="EMBL" id="CACRXK020009969">
    <property type="protein sequence ID" value="CAB4018362.1"/>
    <property type="molecule type" value="Genomic_DNA"/>
</dbReference>
<dbReference type="Pfam" id="PF21549">
    <property type="entry name" value="PRDM2_PR"/>
    <property type="match status" value="1"/>
</dbReference>
<evidence type="ECO:0000256" key="2">
    <source>
        <dbReference type="ARBA" id="ARBA00022737"/>
    </source>
</evidence>
<dbReference type="SMART" id="SM00317">
    <property type="entry name" value="SET"/>
    <property type="match status" value="1"/>
</dbReference>